<evidence type="ECO:0000256" key="3">
    <source>
        <dbReference type="ARBA" id="ARBA00022801"/>
    </source>
</evidence>
<dbReference type="InterPro" id="IPR035398">
    <property type="entry name" value="Bac_rhamnosid_C"/>
</dbReference>
<dbReference type="Pfam" id="PF08531">
    <property type="entry name" value="Bac_rhamnosid_N"/>
    <property type="match status" value="1"/>
</dbReference>
<evidence type="ECO:0000256" key="2">
    <source>
        <dbReference type="ARBA" id="ARBA00012652"/>
    </source>
</evidence>
<keyword evidence="4" id="KW-0732">Signal</keyword>
<dbReference type="InterPro" id="IPR013737">
    <property type="entry name" value="Bac_rhamnosid_N"/>
</dbReference>
<feature type="signal peptide" evidence="4">
    <location>
        <begin position="1"/>
        <end position="23"/>
    </location>
</feature>
<keyword evidence="3" id="KW-0378">Hydrolase</keyword>
<evidence type="ECO:0000256" key="1">
    <source>
        <dbReference type="ARBA" id="ARBA00001445"/>
    </source>
</evidence>
<dbReference type="Pfam" id="PF17389">
    <property type="entry name" value="Bac_rhamnosid6H"/>
    <property type="match status" value="1"/>
</dbReference>
<dbReference type="InterPro" id="IPR008902">
    <property type="entry name" value="Rhamnosid_concanavalin"/>
</dbReference>
<reference evidence="9" key="1">
    <citation type="submission" date="2023-03" db="EMBL/GenBank/DDBJ databases">
        <title>Massive genome expansion in bonnet fungi (Mycena s.s.) driven by repeated elements and novel gene families across ecological guilds.</title>
        <authorList>
            <consortium name="Lawrence Berkeley National Laboratory"/>
            <person name="Harder C.B."/>
            <person name="Miyauchi S."/>
            <person name="Viragh M."/>
            <person name="Kuo A."/>
            <person name="Thoen E."/>
            <person name="Andreopoulos B."/>
            <person name="Lu D."/>
            <person name="Skrede I."/>
            <person name="Drula E."/>
            <person name="Henrissat B."/>
            <person name="Morin E."/>
            <person name="Kohler A."/>
            <person name="Barry K."/>
            <person name="LaButti K."/>
            <person name="Morin E."/>
            <person name="Salamov A."/>
            <person name="Lipzen A."/>
            <person name="Mereny Z."/>
            <person name="Hegedus B."/>
            <person name="Baldrian P."/>
            <person name="Stursova M."/>
            <person name="Weitz H."/>
            <person name="Taylor A."/>
            <person name="Grigoriev I.V."/>
            <person name="Nagy L.G."/>
            <person name="Martin F."/>
            <person name="Kauserud H."/>
        </authorList>
    </citation>
    <scope>NUCLEOTIDE SEQUENCE</scope>
    <source>
        <strain evidence="9">CBHHK067</strain>
    </source>
</reference>
<dbReference type="Gene3D" id="1.50.10.10">
    <property type="match status" value="1"/>
</dbReference>
<dbReference type="AlphaFoldDB" id="A0AAD7DSR8"/>
<dbReference type="InterPro" id="IPR016007">
    <property type="entry name" value="Alpha_rhamnosid"/>
</dbReference>
<dbReference type="InterPro" id="IPR012341">
    <property type="entry name" value="6hp_glycosidase-like_sf"/>
</dbReference>
<evidence type="ECO:0000259" key="6">
    <source>
        <dbReference type="Pfam" id="PF08531"/>
    </source>
</evidence>
<dbReference type="Proteomes" id="UP001221757">
    <property type="component" value="Unassembled WGS sequence"/>
</dbReference>
<dbReference type="Gene3D" id="2.60.120.260">
    <property type="entry name" value="Galactose-binding domain-like"/>
    <property type="match status" value="4"/>
</dbReference>
<comment type="caution">
    <text evidence="9">The sequence shown here is derived from an EMBL/GenBank/DDBJ whole genome shotgun (WGS) entry which is preliminary data.</text>
</comment>
<feature type="chain" id="PRO_5042007100" description="alpha-L-rhamnosidase" evidence="4">
    <location>
        <begin position="24"/>
        <end position="1254"/>
    </location>
</feature>
<accession>A0AAD7DSR8</accession>
<comment type="catalytic activity">
    <reaction evidence="1">
        <text>Hydrolysis of terminal non-reducing alpha-L-rhamnose residues in alpha-L-rhamnosides.</text>
        <dbReference type="EC" id="3.2.1.40"/>
    </reaction>
</comment>
<evidence type="ECO:0000259" key="5">
    <source>
        <dbReference type="Pfam" id="PF05592"/>
    </source>
</evidence>
<gene>
    <name evidence="9" type="ORF">B0H17DRAFT_1196901</name>
</gene>
<feature type="domain" description="Alpha-L-rhamnosidase concanavalin-like" evidence="5">
    <location>
        <begin position="702"/>
        <end position="805"/>
    </location>
</feature>
<dbReference type="GO" id="GO:0005975">
    <property type="term" value="P:carbohydrate metabolic process"/>
    <property type="evidence" value="ECO:0007669"/>
    <property type="project" value="InterPro"/>
</dbReference>
<dbReference type="Gene3D" id="2.60.420.10">
    <property type="entry name" value="Maltose phosphorylase, domain 3"/>
    <property type="match status" value="1"/>
</dbReference>
<evidence type="ECO:0000259" key="7">
    <source>
        <dbReference type="Pfam" id="PF17389"/>
    </source>
</evidence>
<evidence type="ECO:0000313" key="9">
    <source>
        <dbReference type="EMBL" id="KAJ7698322.1"/>
    </source>
</evidence>
<feature type="domain" description="Bacterial alpha-L-rhamnosidase N-terminal" evidence="6">
    <location>
        <begin position="516"/>
        <end position="687"/>
    </location>
</feature>
<protein>
    <recommendedName>
        <fullName evidence="2">alpha-L-rhamnosidase</fullName>
        <ecNumber evidence="2">3.2.1.40</ecNumber>
    </recommendedName>
</protein>
<dbReference type="PANTHER" id="PTHR33307:SF6">
    <property type="entry name" value="ALPHA-RHAMNOSIDASE (EUROFUNG)-RELATED"/>
    <property type="match status" value="1"/>
</dbReference>
<sequence>MLPFLALVALVTTVSLLFDGVHGQVSLSSLLVENKAAPIGIDVVPRFSWLLASPGRTISQQSYRLTVSSVSAGGTDVWDSGVVASALPYLREYSGPALQSDTAYFWSVSVTSAAGSASAASNFTTGFLAQSDWSPSTWIGKNTTVVPAALLAAFTSAQWIWAPETTPPNAPPGDVALRFTYTPPAGKTLATATVVATADDRFTFYVNGVLVGSAPNTTDIWMNAQIFRNIDISGAGSALFAVRATNLPDVATGGANAAGLLFAALISFTDGSTTTVTSGSAWKAITAIPANFQSPTVSDASWPAALSLGTYGVSPWNTAVVVAAPTATTPALASATWVWNSAAASAPAGDVAFRRTFASAAGKSAVSAAIVLTADDLFTLWVNGAEVGSAPNETDVWETAQQFTVPLNASTNVFAVLATNRPDATTGGASPAGLLVTATVLYADGSSDALVSNPSWKASASIPDGWQGVGFNDAAWAQAVSEGAYGGGPWGTQVSVQDALGEHPAPLLRKAFTLSKTVTSARLYYAAGGYAAVALNGAPVSDHVLSPGFTKYDTRMQYVTLDVAHLLRAGAANVVSAELGRSHFGVTQGSVWNWAGAPWHAEPTLRLVLSLAYSDGTKERVVSDGTWKVAEGPTRLDDIFGGENFDASFIIPSWDQPSFDDSAWNNALLSVPPKGTLVRARQPPTRVIGSLTPISISEPVAGQYVAAFERVVAGWVHLTAQGPKGSLITVHYGEKLNTDGTVIYQDEQHYYSNNFQTDRLWLSGTGAPEVFEPKFSYKGYQYIQILGWPGPAPPTPADIIGRIVHDDLAQFGDFTSSSDILNQLHVASVFTMLNNVHSIPTDCPTFEKNGWSGDAMLAAEMFLMNFDSVDLMAKYSEDLRDSLAGGPPAVIVPDSGWGANNQADPWHSALVLIPAWIYAYRGDTRVLTDNYAGMKAYIEFELGRSPNNIANTGLGDWDTPETSPLGGNPPEDSHVPATAFLYHMLDTMNTVATILGNTADAATFASQAAAVKSAFNGAFLDQATGHYIGVGDSGYRQSHNLLALAFDLTPNATSAQVVADSVVADVTARGGHLNTGALSTKQILPMLTAHGHGDTALALAEQTSYPSWGYWIANGATTMWEHWLLTARSHDHMFLGTFEDWFYKFVLGIQSTSTAFQTVEIAPAFTGSLTSASGWLLTPFGNLTVAWTNASGALSLQLGVPTGVTATVAFSTGTQVQEGGKAVANRSGITVVASSQGEPMRVTVGSGQYSFVAK</sequence>
<dbReference type="Pfam" id="PF25788">
    <property type="entry name" value="Ig_Rha78A_N"/>
    <property type="match status" value="1"/>
</dbReference>
<dbReference type="EC" id="3.2.1.40" evidence="2"/>
<dbReference type="GO" id="GO:0030596">
    <property type="term" value="F:alpha-L-rhamnosidase activity"/>
    <property type="evidence" value="ECO:0007669"/>
    <property type="project" value="UniProtKB-EC"/>
</dbReference>
<dbReference type="EMBL" id="JARKIE010000026">
    <property type="protein sequence ID" value="KAJ7698322.1"/>
    <property type="molecule type" value="Genomic_DNA"/>
</dbReference>
<dbReference type="PANTHER" id="PTHR33307">
    <property type="entry name" value="ALPHA-RHAMNOSIDASE (EUROFUNG)"/>
    <property type="match status" value="1"/>
</dbReference>
<evidence type="ECO:0000313" key="10">
    <source>
        <dbReference type="Proteomes" id="UP001221757"/>
    </source>
</evidence>
<dbReference type="InterPro" id="IPR008928">
    <property type="entry name" value="6-hairpin_glycosidase_sf"/>
</dbReference>
<name>A0AAD7DSR8_MYCRO</name>
<organism evidence="9 10">
    <name type="scientific">Mycena rosella</name>
    <name type="common">Pink bonnet</name>
    <name type="synonym">Agaricus rosellus</name>
    <dbReference type="NCBI Taxonomy" id="1033263"/>
    <lineage>
        <taxon>Eukaryota</taxon>
        <taxon>Fungi</taxon>
        <taxon>Dikarya</taxon>
        <taxon>Basidiomycota</taxon>
        <taxon>Agaricomycotina</taxon>
        <taxon>Agaricomycetes</taxon>
        <taxon>Agaricomycetidae</taxon>
        <taxon>Agaricales</taxon>
        <taxon>Marasmiineae</taxon>
        <taxon>Mycenaceae</taxon>
        <taxon>Mycena</taxon>
    </lineage>
</organism>
<dbReference type="Gene3D" id="2.60.40.10">
    <property type="entry name" value="Immunoglobulins"/>
    <property type="match status" value="1"/>
</dbReference>
<dbReference type="InterPro" id="IPR013783">
    <property type="entry name" value="Ig-like_fold"/>
</dbReference>
<dbReference type="InterPro" id="IPR035396">
    <property type="entry name" value="Bac_rhamnosid6H"/>
</dbReference>
<evidence type="ECO:0000256" key="4">
    <source>
        <dbReference type="SAM" id="SignalP"/>
    </source>
</evidence>
<dbReference type="Pfam" id="PF05592">
    <property type="entry name" value="Bac_rhamnosid"/>
    <property type="match status" value="1"/>
</dbReference>
<feature type="domain" description="Alpha-L-rhamnosidase C-terminal" evidence="8">
    <location>
        <begin position="1148"/>
        <end position="1221"/>
    </location>
</feature>
<feature type="domain" description="Alpha-L-rhamnosidase six-hairpin glycosidase" evidence="7">
    <location>
        <begin position="810"/>
        <end position="1146"/>
    </location>
</feature>
<evidence type="ECO:0000259" key="8">
    <source>
        <dbReference type="Pfam" id="PF17390"/>
    </source>
</evidence>
<proteinExistence type="predicted"/>
<dbReference type="SUPFAM" id="SSF48208">
    <property type="entry name" value="Six-hairpin glycosidases"/>
    <property type="match status" value="1"/>
</dbReference>
<dbReference type="Pfam" id="PF17390">
    <property type="entry name" value="Bac_rhamnosid_C"/>
    <property type="match status" value="1"/>
</dbReference>
<keyword evidence="10" id="KW-1185">Reference proteome</keyword>